<evidence type="ECO:0000313" key="1">
    <source>
        <dbReference type="EMBL" id="EMQ94841.1"/>
    </source>
</evidence>
<evidence type="ECO:0008006" key="3">
    <source>
        <dbReference type="Google" id="ProtNLM"/>
    </source>
</evidence>
<dbReference type="EMBL" id="ANLA01000013">
    <property type="protein sequence ID" value="EMQ94841.1"/>
    <property type="molecule type" value="Genomic_DNA"/>
</dbReference>
<dbReference type="SUPFAM" id="SSF53681">
    <property type="entry name" value="Aspartate/glutamate racemase"/>
    <property type="match status" value="2"/>
</dbReference>
<dbReference type="RefSeq" id="WP_007649541.1">
    <property type="nucleotide sequence ID" value="NZ_ANLA01000013.1"/>
</dbReference>
<name>M7MID4_9FLAO</name>
<organism evidence="1 2">
    <name type="scientific">Xanthomarina gelatinilytica</name>
    <dbReference type="NCBI Taxonomy" id="1137281"/>
    <lineage>
        <taxon>Bacteria</taxon>
        <taxon>Pseudomonadati</taxon>
        <taxon>Bacteroidota</taxon>
        <taxon>Flavobacteriia</taxon>
        <taxon>Flavobacteriales</taxon>
        <taxon>Flavobacteriaceae</taxon>
        <taxon>Xanthomarina</taxon>
    </lineage>
</organism>
<evidence type="ECO:0000313" key="2">
    <source>
        <dbReference type="Proteomes" id="UP000012024"/>
    </source>
</evidence>
<dbReference type="eggNOG" id="COG1794">
    <property type="taxonomic scope" value="Bacteria"/>
</dbReference>
<reference evidence="1 2" key="1">
    <citation type="submission" date="2012-12" db="EMBL/GenBank/DDBJ databases">
        <title>Genome assembly of Formosa sp. AK20.</title>
        <authorList>
            <person name="Kumar R."/>
            <person name="Khatri I."/>
            <person name="Vaidya B."/>
            <person name="Subramanian S."/>
            <person name="Pinnaka A."/>
        </authorList>
    </citation>
    <scope>NUCLEOTIDE SEQUENCE [LARGE SCALE GENOMIC DNA]</scope>
    <source>
        <strain evidence="1 2">AK20</strain>
    </source>
</reference>
<gene>
    <name evidence="1" type="ORF">D778_00201</name>
</gene>
<dbReference type="GeneID" id="98641518"/>
<dbReference type="OrthoDB" id="9803739at2"/>
<sequence>MTKNANMLGILGLGHRSTLFYLDALNKAYHEEEQGYSTCPFILYNTDFNSINPYLPNQFKKLLPTLTSYLSNLEKLPISHLLVPNITLHEAMDKLDTNLKIIHPLPLSVNFLKKKDIKETIVFGSKYTMTSTYLSNYFSSKGIQTRSPSNKDEEFIDALRQKIYSNTETLADRDAYNALIVKYSNKAHILIACTELSILNHPTHVVDMAQLQITEALKQIKQH</sequence>
<dbReference type="AlphaFoldDB" id="M7MID4"/>
<accession>M7MID4</accession>
<protein>
    <recommendedName>
        <fullName evidence="3">Aspartate racemase</fullName>
    </recommendedName>
</protein>
<comment type="caution">
    <text evidence="1">The sequence shown here is derived from an EMBL/GenBank/DDBJ whole genome shotgun (WGS) entry which is preliminary data.</text>
</comment>
<dbReference type="Gene3D" id="3.40.50.1860">
    <property type="match status" value="2"/>
</dbReference>
<dbReference type="PATRIC" id="fig|1137281.3.peg.1635"/>
<dbReference type="GO" id="GO:0016855">
    <property type="term" value="F:racemase and epimerase activity, acting on amino acids and derivatives"/>
    <property type="evidence" value="ECO:0007669"/>
    <property type="project" value="InterPro"/>
</dbReference>
<dbReference type="Proteomes" id="UP000012024">
    <property type="component" value="Unassembled WGS sequence"/>
</dbReference>
<proteinExistence type="predicted"/>
<keyword evidence="2" id="KW-1185">Reference proteome</keyword>
<dbReference type="InterPro" id="IPR001920">
    <property type="entry name" value="Asp/Glu_race"/>
</dbReference>